<dbReference type="InterPro" id="IPR036259">
    <property type="entry name" value="MFS_trans_sf"/>
</dbReference>
<keyword evidence="1" id="KW-0472">Membrane</keyword>
<evidence type="ECO:0000313" key="3">
    <source>
        <dbReference type="Proteomes" id="UP000663861"/>
    </source>
</evidence>
<accession>A0A8H3BX00</accession>
<keyword evidence="1" id="KW-0812">Transmembrane</keyword>
<evidence type="ECO:0000313" key="2">
    <source>
        <dbReference type="EMBL" id="CAE6467263.1"/>
    </source>
</evidence>
<feature type="transmembrane region" description="Helical" evidence="1">
    <location>
        <begin position="51"/>
        <end position="70"/>
    </location>
</feature>
<feature type="transmembrane region" description="Helical" evidence="1">
    <location>
        <begin position="151"/>
        <end position="173"/>
    </location>
</feature>
<evidence type="ECO:0000256" key="1">
    <source>
        <dbReference type="SAM" id="Phobius"/>
    </source>
</evidence>
<dbReference type="Gene3D" id="1.20.1250.20">
    <property type="entry name" value="MFS general substrate transporter like domains"/>
    <property type="match status" value="1"/>
</dbReference>
<comment type="caution">
    <text evidence="2">The sequence shown here is derived from an EMBL/GenBank/DDBJ whole genome shotgun (WGS) entry which is preliminary data.</text>
</comment>
<reference evidence="2" key="1">
    <citation type="submission" date="2021-01" db="EMBL/GenBank/DDBJ databases">
        <authorList>
            <person name="Kaushik A."/>
        </authorList>
    </citation>
    <scope>NUCLEOTIDE SEQUENCE</scope>
    <source>
        <strain evidence="2">AG4-RS23</strain>
    </source>
</reference>
<dbReference type="SUPFAM" id="SSF103473">
    <property type="entry name" value="MFS general substrate transporter"/>
    <property type="match status" value="1"/>
</dbReference>
<name>A0A8H3BX00_9AGAM</name>
<dbReference type="EMBL" id="CAJMWY010001436">
    <property type="protein sequence ID" value="CAE6467263.1"/>
    <property type="molecule type" value="Genomic_DNA"/>
</dbReference>
<gene>
    <name evidence="2" type="ORF">RDB_LOCUS76320</name>
</gene>
<feature type="transmembrane region" description="Helical" evidence="1">
    <location>
        <begin position="22"/>
        <end position="44"/>
    </location>
</feature>
<keyword evidence="1" id="KW-1133">Transmembrane helix</keyword>
<organism evidence="2 3">
    <name type="scientific">Rhizoctonia solani</name>
    <dbReference type="NCBI Taxonomy" id="456999"/>
    <lineage>
        <taxon>Eukaryota</taxon>
        <taxon>Fungi</taxon>
        <taxon>Dikarya</taxon>
        <taxon>Basidiomycota</taxon>
        <taxon>Agaricomycotina</taxon>
        <taxon>Agaricomycetes</taxon>
        <taxon>Cantharellales</taxon>
        <taxon>Ceratobasidiaceae</taxon>
        <taxon>Rhizoctonia</taxon>
    </lineage>
</organism>
<dbReference type="AlphaFoldDB" id="A0A8H3BX00"/>
<dbReference type="Proteomes" id="UP000663861">
    <property type="component" value="Unassembled WGS sequence"/>
</dbReference>
<proteinExistence type="predicted"/>
<sequence>MLPLRAIIYYGHPEWSSETSGYYFNAASMGRAVIAPIFGCLFLLTRRYKPYLLLASAVLIVSCALGLHSVRNAHLPDILPSAVLLFTIQILEGVGEVLIDMGTMVGSQASVSHNDLATVVGVVNAIPIFVPALSPSSVAVRRSVRESGDKIFVIMYSLATGFAILCLIFSFFMPNYLLGNAHNAVEGHEDDNLANDTTKTAHSIVGNV</sequence>
<protein>
    <submittedName>
        <fullName evidence="2">Uncharacterized protein</fullName>
    </submittedName>
</protein>